<dbReference type="SUPFAM" id="SSF50978">
    <property type="entry name" value="WD40 repeat-like"/>
    <property type="match status" value="1"/>
</dbReference>
<reference evidence="5" key="1">
    <citation type="submission" date="2020-04" db="EMBL/GenBank/DDBJ databases">
        <authorList>
            <person name="Neveu A P."/>
        </authorList>
    </citation>
    <scope>NUCLEOTIDE SEQUENCE</scope>
    <source>
        <tissue evidence="5">Whole embryo</tissue>
    </source>
</reference>
<protein>
    <submittedName>
        <fullName evidence="5">U5 small nuclear ribonucleoprotein 40 kDa protein-like</fullName>
    </submittedName>
</protein>
<dbReference type="GO" id="GO:0080008">
    <property type="term" value="C:Cul4-RING E3 ubiquitin ligase complex"/>
    <property type="evidence" value="ECO:0007669"/>
    <property type="project" value="TreeGrafter"/>
</dbReference>
<proteinExistence type="evidence at transcript level"/>
<feature type="compositionally biased region" description="Basic residues" evidence="4">
    <location>
        <begin position="1"/>
        <end position="14"/>
    </location>
</feature>
<evidence type="ECO:0000313" key="5">
    <source>
        <dbReference type="EMBL" id="CAB3266438.1"/>
    </source>
</evidence>
<dbReference type="InterPro" id="IPR015943">
    <property type="entry name" value="WD40/YVTN_repeat-like_dom_sf"/>
</dbReference>
<dbReference type="EMBL" id="LR790576">
    <property type="protein sequence ID" value="CAB3266438.1"/>
    <property type="molecule type" value="mRNA"/>
</dbReference>
<dbReference type="GO" id="GO:1990904">
    <property type="term" value="C:ribonucleoprotein complex"/>
    <property type="evidence" value="ECO:0007669"/>
    <property type="project" value="UniProtKB-KW"/>
</dbReference>
<dbReference type="PANTHER" id="PTHR19847:SF7">
    <property type="entry name" value="DDB1- AND CUL4-ASSOCIATED FACTOR 11"/>
    <property type="match status" value="1"/>
</dbReference>
<dbReference type="InterPro" id="IPR051859">
    <property type="entry name" value="DCAF"/>
</dbReference>
<dbReference type="GO" id="GO:0043161">
    <property type="term" value="P:proteasome-mediated ubiquitin-dependent protein catabolic process"/>
    <property type="evidence" value="ECO:0007669"/>
    <property type="project" value="TreeGrafter"/>
</dbReference>
<dbReference type="InterPro" id="IPR020472">
    <property type="entry name" value="WD40_PAC1"/>
</dbReference>
<feature type="region of interest" description="Disordered" evidence="4">
    <location>
        <begin position="1"/>
        <end position="36"/>
    </location>
</feature>
<dbReference type="Gene3D" id="2.130.10.10">
    <property type="entry name" value="YVTN repeat-like/Quinoprotein amine dehydrogenase"/>
    <property type="match status" value="2"/>
</dbReference>
<evidence type="ECO:0000256" key="3">
    <source>
        <dbReference type="PROSITE-ProRule" id="PRU00221"/>
    </source>
</evidence>
<feature type="repeat" description="WD" evidence="3">
    <location>
        <begin position="353"/>
        <end position="394"/>
    </location>
</feature>
<sequence length="519" mass="59017">MGSRWSRFRQNRNRRNMEIDSDSEVEQSSSDGAEDESPSLAVFLALMLRSGQVRLVRSDESNLHDDDSNASETEEIANCCPKSSAGCTGNTSLKGDLWHDFSFVRNNALSSGTENQKQKFFQPHNLAMALRQRESNICGFARGNFTPGICTSISSRFIPNHISHRLTYHEKMFCGTYSRDGSLFLSACQDRHIRVFNTQNGLHSQPFKVIRAKDVGWSVLDTAFSPDSRYAAYSSWSSYIHLCTVHDGDDPRIAQHLALDLRPNHHSFAVFSLKFSSDSEEIICGANDGYLYVYNLDQSERTLHIDAHEDDINAVCFADKSSQILFSGGDDGLVKVWDRRTFSENNATPAGIFAGHRDGITFIDSKGDARYLLSNSKDQSIKLWDMRNFSSESAVDSVRRIVSNQSWDYRWQNVPRALRRHKRAVDGDTSVQTYTGHKVMNTLIRARFSPVHTTGNRYIYSGCSSGRVFVYDLLTGKVETKHKMHKHCVRDVHWHPYEHQMMSSSWDGTIAEWEWKAEQ</sequence>
<dbReference type="SMART" id="SM00320">
    <property type="entry name" value="WD40"/>
    <property type="match status" value="7"/>
</dbReference>
<dbReference type="InterPro" id="IPR036322">
    <property type="entry name" value="WD40_repeat_dom_sf"/>
</dbReference>
<dbReference type="AlphaFoldDB" id="A0A6F9DTT6"/>
<gene>
    <name evidence="5" type="primary">Snrnp40-002</name>
</gene>
<dbReference type="PRINTS" id="PR00320">
    <property type="entry name" value="GPROTEINBRPT"/>
</dbReference>
<name>A0A6F9DTT6_9ASCI</name>
<dbReference type="Pfam" id="PF00400">
    <property type="entry name" value="WD40"/>
    <property type="match status" value="5"/>
</dbReference>
<organism evidence="5">
    <name type="scientific">Phallusia mammillata</name>
    <dbReference type="NCBI Taxonomy" id="59560"/>
    <lineage>
        <taxon>Eukaryota</taxon>
        <taxon>Metazoa</taxon>
        <taxon>Chordata</taxon>
        <taxon>Tunicata</taxon>
        <taxon>Ascidiacea</taxon>
        <taxon>Phlebobranchia</taxon>
        <taxon>Ascidiidae</taxon>
        <taxon>Phallusia</taxon>
    </lineage>
</organism>
<dbReference type="PROSITE" id="PS50294">
    <property type="entry name" value="WD_REPEATS_REGION"/>
    <property type="match status" value="3"/>
</dbReference>
<dbReference type="InterPro" id="IPR001680">
    <property type="entry name" value="WD40_rpt"/>
</dbReference>
<evidence type="ECO:0000256" key="2">
    <source>
        <dbReference type="ARBA" id="ARBA00022737"/>
    </source>
</evidence>
<keyword evidence="5" id="KW-0687">Ribonucleoprotein</keyword>
<keyword evidence="1 3" id="KW-0853">WD repeat</keyword>
<feature type="repeat" description="WD" evidence="3">
    <location>
        <begin position="482"/>
        <end position="519"/>
    </location>
</feature>
<accession>A0A6F9DTT6</accession>
<feature type="repeat" description="WD" evidence="3">
    <location>
        <begin position="305"/>
        <end position="347"/>
    </location>
</feature>
<dbReference type="PROSITE" id="PS50082">
    <property type="entry name" value="WD_REPEATS_2"/>
    <property type="match status" value="4"/>
</dbReference>
<feature type="repeat" description="WD" evidence="3">
    <location>
        <begin position="263"/>
        <end position="304"/>
    </location>
</feature>
<evidence type="ECO:0000256" key="4">
    <source>
        <dbReference type="SAM" id="MobiDB-lite"/>
    </source>
</evidence>
<keyword evidence="2" id="KW-0677">Repeat</keyword>
<dbReference type="PANTHER" id="PTHR19847">
    <property type="entry name" value="DDB1- AND CUL4-ASSOCIATED FACTOR 11"/>
    <property type="match status" value="1"/>
</dbReference>
<evidence type="ECO:0000256" key="1">
    <source>
        <dbReference type="ARBA" id="ARBA00022574"/>
    </source>
</evidence>